<accession>A0A1E3QA92</accession>
<evidence type="ECO:0000313" key="3">
    <source>
        <dbReference type="Proteomes" id="UP000094385"/>
    </source>
</evidence>
<keyword evidence="3" id="KW-1185">Reference proteome</keyword>
<protein>
    <recommendedName>
        <fullName evidence="1">SET domain-containing protein</fullName>
    </recommendedName>
</protein>
<dbReference type="InterPro" id="IPR050869">
    <property type="entry name" value="H3K4_H4K5_MeTrfase"/>
</dbReference>
<dbReference type="GO" id="GO:0005634">
    <property type="term" value="C:nucleus"/>
    <property type="evidence" value="ECO:0007669"/>
    <property type="project" value="TreeGrafter"/>
</dbReference>
<organism evidence="2 3">
    <name type="scientific">Lipomyces starkeyi NRRL Y-11557</name>
    <dbReference type="NCBI Taxonomy" id="675824"/>
    <lineage>
        <taxon>Eukaryota</taxon>
        <taxon>Fungi</taxon>
        <taxon>Dikarya</taxon>
        <taxon>Ascomycota</taxon>
        <taxon>Saccharomycotina</taxon>
        <taxon>Lipomycetes</taxon>
        <taxon>Lipomycetales</taxon>
        <taxon>Lipomycetaceae</taxon>
        <taxon>Lipomyces</taxon>
    </lineage>
</organism>
<dbReference type="PANTHER" id="PTHR12197">
    <property type="entry name" value="HISTONE-LYSINE N-METHYLTRANSFERASE SMYD"/>
    <property type="match status" value="1"/>
</dbReference>
<feature type="domain" description="SET" evidence="1">
    <location>
        <begin position="1"/>
        <end position="320"/>
    </location>
</feature>
<dbReference type="PANTHER" id="PTHR12197:SF294">
    <property type="entry name" value="POTENTIAL PROTEIN LYSINE METHYLTRANSFERASE SET6"/>
    <property type="match status" value="1"/>
</dbReference>
<name>A0A1E3QA92_LIPST</name>
<dbReference type="OrthoDB" id="1028014at2759"/>
<dbReference type="SUPFAM" id="SSF82199">
    <property type="entry name" value="SET domain"/>
    <property type="match status" value="1"/>
</dbReference>
<dbReference type="InterPro" id="IPR001214">
    <property type="entry name" value="SET_dom"/>
</dbReference>
<dbReference type="Proteomes" id="UP000094385">
    <property type="component" value="Unassembled WGS sequence"/>
</dbReference>
<dbReference type="PROSITE" id="PS50280">
    <property type="entry name" value="SET"/>
    <property type="match status" value="1"/>
</dbReference>
<dbReference type="InterPro" id="IPR046341">
    <property type="entry name" value="SET_dom_sf"/>
</dbReference>
<dbReference type="Pfam" id="PF00856">
    <property type="entry name" value="SET"/>
    <property type="match status" value="1"/>
</dbReference>
<dbReference type="STRING" id="675824.A0A1E3QA92"/>
<sequence length="355" mass="40222">MFEIRPTTYGGRGCFATCAIPRGTLVHIATTPFTAVIFRDFRKEVCAYCFAYEINRTWKVRLRGTESAGLWFCSESCREQWVNEEDPSCELVPVLEVIEQAVAIARRKLQSAKTGEYDEDFVHEDFSFESDAIEKLWEHVEGLVTSNSVTANPLRNPTLKNRVLALEDIEYDSARLVAVAIVRLYLESYNTSTVPWFTWNGFSGLESHEKDLINRLPALLESHIRVFIFLKAIMPKKLQPFVTTANVRAVLGRESANAFGIWQLPLNSESECLGSSIFPSGSYFNHSCDPNVIKTRNGRQMHFTTSCAVRDGEELCISYGMMLKMPVQARQNLLQEQWYFKCGCSRCTAELATAA</sequence>
<reference evidence="2 3" key="1">
    <citation type="journal article" date="2016" name="Proc. Natl. Acad. Sci. U.S.A.">
        <title>Comparative genomics of biotechnologically important yeasts.</title>
        <authorList>
            <person name="Riley R."/>
            <person name="Haridas S."/>
            <person name="Wolfe K.H."/>
            <person name="Lopes M.R."/>
            <person name="Hittinger C.T."/>
            <person name="Goeker M."/>
            <person name="Salamov A.A."/>
            <person name="Wisecaver J.H."/>
            <person name="Long T.M."/>
            <person name="Calvey C.H."/>
            <person name="Aerts A.L."/>
            <person name="Barry K.W."/>
            <person name="Choi C."/>
            <person name="Clum A."/>
            <person name="Coughlan A.Y."/>
            <person name="Deshpande S."/>
            <person name="Douglass A.P."/>
            <person name="Hanson S.J."/>
            <person name="Klenk H.-P."/>
            <person name="LaButti K.M."/>
            <person name="Lapidus A."/>
            <person name="Lindquist E.A."/>
            <person name="Lipzen A.M."/>
            <person name="Meier-Kolthoff J.P."/>
            <person name="Ohm R.A."/>
            <person name="Otillar R.P."/>
            <person name="Pangilinan J.L."/>
            <person name="Peng Y."/>
            <person name="Rokas A."/>
            <person name="Rosa C.A."/>
            <person name="Scheuner C."/>
            <person name="Sibirny A.A."/>
            <person name="Slot J.C."/>
            <person name="Stielow J.B."/>
            <person name="Sun H."/>
            <person name="Kurtzman C.P."/>
            <person name="Blackwell M."/>
            <person name="Grigoriev I.V."/>
            <person name="Jeffries T.W."/>
        </authorList>
    </citation>
    <scope>NUCLEOTIDE SEQUENCE [LARGE SCALE GENOMIC DNA]</scope>
    <source>
        <strain evidence="2 3">NRRL Y-11557</strain>
    </source>
</reference>
<dbReference type="AlphaFoldDB" id="A0A1E3QA92"/>
<proteinExistence type="predicted"/>
<evidence type="ECO:0000259" key="1">
    <source>
        <dbReference type="PROSITE" id="PS50280"/>
    </source>
</evidence>
<evidence type="ECO:0000313" key="2">
    <source>
        <dbReference type="EMBL" id="ODQ74488.1"/>
    </source>
</evidence>
<dbReference type="Gene3D" id="2.170.270.10">
    <property type="entry name" value="SET domain"/>
    <property type="match status" value="1"/>
</dbReference>
<gene>
    <name evidence="2" type="ORF">LIPSTDRAFT_70136</name>
</gene>
<dbReference type="EMBL" id="KV454292">
    <property type="protein sequence ID" value="ODQ74488.1"/>
    <property type="molecule type" value="Genomic_DNA"/>
</dbReference>